<evidence type="ECO:0000313" key="1">
    <source>
        <dbReference type="EMBL" id="GMF22726.1"/>
    </source>
</evidence>
<name>A0A9W6WZD7_9STRA</name>
<dbReference type="EMBL" id="BSXW01000449">
    <property type="protein sequence ID" value="GMF22726.1"/>
    <property type="molecule type" value="Genomic_DNA"/>
</dbReference>
<comment type="caution">
    <text evidence="1">The sequence shown here is derived from an EMBL/GenBank/DDBJ whole genome shotgun (WGS) entry which is preliminary data.</text>
</comment>
<keyword evidence="2" id="KW-1185">Reference proteome</keyword>
<protein>
    <submittedName>
        <fullName evidence="1">Unnamed protein product</fullName>
    </submittedName>
</protein>
<dbReference type="OrthoDB" id="100219at2759"/>
<dbReference type="AlphaFoldDB" id="A0A9W6WZD7"/>
<proteinExistence type="predicted"/>
<sequence length="217" mass="24710">MLTLTDDLEGVFSDMCDALNRQSIRDIYLAMYSKEGKSDEYDLRLSLEKAVMQPLLTLLDALQPDGSLISSAVPAEIRHAVGFCRNGALVQQMCRKVATVIKTKFAIQGCKEKYFVFPSQPNFADQEYGTVSFKRKTKNDSREWVFSKLMKLLEESKAPLTGRSLSHLKLEIRKDPELLSMFVQSSDQTRMLCVMTISARFIKQRQALHVMVNWLNG</sequence>
<accession>A0A9W6WZD7</accession>
<reference evidence="1" key="1">
    <citation type="submission" date="2023-04" db="EMBL/GenBank/DDBJ databases">
        <title>Phytophthora lilii NBRC 32176.</title>
        <authorList>
            <person name="Ichikawa N."/>
            <person name="Sato H."/>
            <person name="Tonouchi N."/>
        </authorList>
    </citation>
    <scope>NUCLEOTIDE SEQUENCE</scope>
    <source>
        <strain evidence="1">NBRC 32176</strain>
    </source>
</reference>
<dbReference type="Proteomes" id="UP001165083">
    <property type="component" value="Unassembled WGS sequence"/>
</dbReference>
<gene>
    <name evidence="1" type="ORF">Plil01_000910800</name>
</gene>
<evidence type="ECO:0000313" key="2">
    <source>
        <dbReference type="Proteomes" id="UP001165083"/>
    </source>
</evidence>
<organism evidence="1 2">
    <name type="scientific">Phytophthora lilii</name>
    <dbReference type="NCBI Taxonomy" id="2077276"/>
    <lineage>
        <taxon>Eukaryota</taxon>
        <taxon>Sar</taxon>
        <taxon>Stramenopiles</taxon>
        <taxon>Oomycota</taxon>
        <taxon>Peronosporomycetes</taxon>
        <taxon>Peronosporales</taxon>
        <taxon>Peronosporaceae</taxon>
        <taxon>Phytophthora</taxon>
    </lineage>
</organism>